<gene>
    <name evidence="2" type="ORF">EVAR_5368_1</name>
</gene>
<feature type="region of interest" description="Disordered" evidence="1">
    <location>
        <begin position="1"/>
        <end position="40"/>
    </location>
</feature>
<dbReference type="AlphaFoldDB" id="A0A4C1TNY9"/>
<keyword evidence="3" id="KW-1185">Reference proteome</keyword>
<comment type="caution">
    <text evidence="2">The sequence shown here is derived from an EMBL/GenBank/DDBJ whole genome shotgun (WGS) entry which is preliminary data.</text>
</comment>
<reference evidence="2 3" key="1">
    <citation type="journal article" date="2019" name="Commun. Biol.">
        <title>The bagworm genome reveals a unique fibroin gene that provides high tensile strength.</title>
        <authorList>
            <person name="Kono N."/>
            <person name="Nakamura H."/>
            <person name="Ohtoshi R."/>
            <person name="Tomita M."/>
            <person name="Numata K."/>
            <person name="Arakawa K."/>
        </authorList>
    </citation>
    <scope>NUCLEOTIDE SEQUENCE [LARGE SCALE GENOMIC DNA]</scope>
</reference>
<feature type="compositionally biased region" description="Gly residues" evidence="1">
    <location>
        <begin position="30"/>
        <end position="40"/>
    </location>
</feature>
<name>A0A4C1TNY9_EUMVA</name>
<evidence type="ECO:0000313" key="2">
    <source>
        <dbReference type="EMBL" id="GBP15678.1"/>
    </source>
</evidence>
<evidence type="ECO:0000313" key="3">
    <source>
        <dbReference type="Proteomes" id="UP000299102"/>
    </source>
</evidence>
<protein>
    <submittedName>
        <fullName evidence="2">Uncharacterized protein</fullName>
    </submittedName>
</protein>
<dbReference type="Proteomes" id="UP000299102">
    <property type="component" value="Unassembled WGS sequence"/>
</dbReference>
<dbReference type="EMBL" id="BGZK01000073">
    <property type="protein sequence ID" value="GBP15678.1"/>
    <property type="molecule type" value="Genomic_DNA"/>
</dbReference>
<sequence>MAQKPAYPPARNVNRRSGGEQARDSWAGGNEIGNGIKGHIGTGIQVGNRRMIKIGARIEGRNEIGSMEGRVCLGLGAHSISIECGAAELRANASRT</sequence>
<proteinExistence type="predicted"/>
<accession>A0A4C1TNY9</accession>
<evidence type="ECO:0000256" key="1">
    <source>
        <dbReference type="SAM" id="MobiDB-lite"/>
    </source>
</evidence>
<organism evidence="2 3">
    <name type="scientific">Eumeta variegata</name>
    <name type="common">Bagworm moth</name>
    <name type="synonym">Eumeta japonica</name>
    <dbReference type="NCBI Taxonomy" id="151549"/>
    <lineage>
        <taxon>Eukaryota</taxon>
        <taxon>Metazoa</taxon>
        <taxon>Ecdysozoa</taxon>
        <taxon>Arthropoda</taxon>
        <taxon>Hexapoda</taxon>
        <taxon>Insecta</taxon>
        <taxon>Pterygota</taxon>
        <taxon>Neoptera</taxon>
        <taxon>Endopterygota</taxon>
        <taxon>Lepidoptera</taxon>
        <taxon>Glossata</taxon>
        <taxon>Ditrysia</taxon>
        <taxon>Tineoidea</taxon>
        <taxon>Psychidae</taxon>
        <taxon>Oiketicinae</taxon>
        <taxon>Eumeta</taxon>
    </lineage>
</organism>